<organism evidence="5 6">
    <name type="scientific">Paenibacillus thailandensis</name>
    <dbReference type="NCBI Taxonomy" id="393250"/>
    <lineage>
        <taxon>Bacteria</taxon>
        <taxon>Bacillati</taxon>
        <taxon>Bacillota</taxon>
        <taxon>Bacilli</taxon>
        <taxon>Bacillales</taxon>
        <taxon>Paenibacillaceae</taxon>
        <taxon>Paenibacillus</taxon>
    </lineage>
</organism>
<name>A0ABW5R011_9BACL</name>
<dbReference type="Proteomes" id="UP001597493">
    <property type="component" value="Unassembled WGS sequence"/>
</dbReference>
<accession>A0ABW5R011</accession>
<keyword evidence="2" id="KW-0238">DNA-binding</keyword>
<protein>
    <submittedName>
        <fullName evidence="5">Helix-turn-helix domain-containing protein</fullName>
    </submittedName>
</protein>
<dbReference type="EMBL" id="JBHUMY010000020">
    <property type="protein sequence ID" value="MFD2662052.1"/>
    <property type="molecule type" value="Genomic_DNA"/>
</dbReference>
<dbReference type="SUPFAM" id="SSF46689">
    <property type="entry name" value="Homeodomain-like"/>
    <property type="match status" value="2"/>
</dbReference>
<gene>
    <name evidence="5" type="ORF">ACFSW5_17485</name>
</gene>
<dbReference type="SMART" id="SM00342">
    <property type="entry name" value="HTH_ARAC"/>
    <property type="match status" value="1"/>
</dbReference>
<evidence type="ECO:0000256" key="1">
    <source>
        <dbReference type="ARBA" id="ARBA00023015"/>
    </source>
</evidence>
<dbReference type="InterPro" id="IPR037923">
    <property type="entry name" value="HTH-like"/>
</dbReference>
<dbReference type="PROSITE" id="PS01124">
    <property type="entry name" value="HTH_ARAC_FAMILY_2"/>
    <property type="match status" value="1"/>
</dbReference>
<dbReference type="InterPro" id="IPR009057">
    <property type="entry name" value="Homeodomain-like_sf"/>
</dbReference>
<dbReference type="InterPro" id="IPR014710">
    <property type="entry name" value="RmlC-like_jellyroll"/>
</dbReference>
<sequence>METDKYERLVPDVQLFVDRRCFPDWEIVKQRIRFHDLTFIVGGKSNYFVNGEKFTVEAGDIIYIPSGSIREAHTFKDQPMHSFAFNFTWLEPSDDTPLPFQTVTKNRMTTEIMDYIKEFAHVWMSKPPFYRMQARGLFQLIVHRLLANSYRRQTAHQDPRVNKVIKHIVDRYPEDLTIGELAKLVHLHPVYLGKLFKQQTGTSCKAYINRIRVNNAEMMLSAGGFTVSEVAERCGFQDVAYFSNVFKSVKGYPPSIAAKLRETDG</sequence>
<comment type="caution">
    <text evidence="5">The sequence shown here is derived from an EMBL/GenBank/DDBJ whole genome shotgun (WGS) entry which is preliminary data.</text>
</comment>
<dbReference type="Pfam" id="PF12833">
    <property type="entry name" value="HTH_18"/>
    <property type="match status" value="1"/>
</dbReference>
<keyword evidence="1" id="KW-0805">Transcription regulation</keyword>
<evidence type="ECO:0000256" key="3">
    <source>
        <dbReference type="ARBA" id="ARBA00023163"/>
    </source>
</evidence>
<dbReference type="SUPFAM" id="SSF51215">
    <property type="entry name" value="Regulatory protein AraC"/>
    <property type="match status" value="1"/>
</dbReference>
<dbReference type="PROSITE" id="PS00041">
    <property type="entry name" value="HTH_ARAC_FAMILY_1"/>
    <property type="match status" value="1"/>
</dbReference>
<dbReference type="Gene3D" id="2.60.120.10">
    <property type="entry name" value="Jelly Rolls"/>
    <property type="match status" value="1"/>
</dbReference>
<reference evidence="6" key="1">
    <citation type="journal article" date="2019" name="Int. J. Syst. Evol. Microbiol.">
        <title>The Global Catalogue of Microorganisms (GCM) 10K type strain sequencing project: providing services to taxonomists for standard genome sequencing and annotation.</title>
        <authorList>
            <consortium name="The Broad Institute Genomics Platform"/>
            <consortium name="The Broad Institute Genome Sequencing Center for Infectious Disease"/>
            <person name="Wu L."/>
            <person name="Ma J."/>
        </authorList>
    </citation>
    <scope>NUCLEOTIDE SEQUENCE [LARGE SCALE GENOMIC DNA]</scope>
    <source>
        <strain evidence="6">TISTR 1827</strain>
    </source>
</reference>
<evidence type="ECO:0000259" key="4">
    <source>
        <dbReference type="PROSITE" id="PS01124"/>
    </source>
</evidence>
<feature type="domain" description="HTH araC/xylS-type" evidence="4">
    <location>
        <begin position="162"/>
        <end position="260"/>
    </location>
</feature>
<dbReference type="InterPro" id="IPR018060">
    <property type="entry name" value="HTH_AraC"/>
</dbReference>
<evidence type="ECO:0000256" key="2">
    <source>
        <dbReference type="ARBA" id="ARBA00023125"/>
    </source>
</evidence>
<evidence type="ECO:0000313" key="6">
    <source>
        <dbReference type="Proteomes" id="UP001597493"/>
    </source>
</evidence>
<proteinExistence type="predicted"/>
<keyword evidence="3" id="KW-0804">Transcription</keyword>
<evidence type="ECO:0000313" key="5">
    <source>
        <dbReference type="EMBL" id="MFD2662052.1"/>
    </source>
</evidence>
<dbReference type="InterPro" id="IPR018062">
    <property type="entry name" value="HTH_AraC-typ_CS"/>
</dbReference>
<keyword evidence="6" id="KW-1185">Reference proteome</keyword>
<dbReference type="Gene3D" id="1.10.10.60">
    <property type="entry name" value="Homeodomain-like"/>
    <property type="match status" value="2"/>
</dbReference>
<dbReference type="RefSeq" id="WP_379275761.1">
    <property type="nucleotide sequence ID" value="NZ_JBHUGT010000029.1"/>
</dbReference>
<dbReference type="PANTHER" id="PTHR43280">
    <property type="entry name" value="ARAC-FAMILY TRANSCRIPTIONAL REGULATOR"/>
    <property type="match status" value="1"/>
</dbReference>
<dbReference type="PANTHER" id="PTHR43280:SF28">
    <property type="entry name" value="HTH-TYPE TRANSCRIPTIONAL ACTIVATOR RHAS"/>
    <property type="match status" value="1"/>
</dbReference>